<sequence>MIEDVSGFLECNVELLSMDVELAELLGYSI</sequence>
<evidence type="ECO:0000313" key="1">
    <source>
        <dbReference type="EMBL" id="GAI08717.1"/>
    </source>
</evidence>
<proteinExistence type="predicted"/>
<protein>
    <submittedName>
        <fullName evidence="1">Uncharacterized protein</fullName>
    </submittedName>
</protein>
<feature type="non-terminal residue" evidence="1">
    <location>
        <position position="30"/>
    </location>
</feature>
<comment type="caution">
    <text evidence="1">The sequence shown here is derived from an EMBL/GenBank/DDBJ whole genome shotgun (WGS) entry which is preliminary data.</text>
</comment>
<organism evidence="1">
    <name type="scientific">marine sediment metagenome</name>
    <dbReference type="NCBI Taxonomy" id="412755"/>
    <lineage>
        <taxon>unclassified sequences</taxon>
        <taxon>metagenomes</taxon>
        <taxon>ecological metagenomes</taxon>
    </lineage>
</organism>
<gene>
    <name evidence="1" type="ORF">S06H3_08442</name>
</gene>
<reference evidence="1" key="1">
    <citation type="journal article" date="2014" name="Front. Microbiol.">
        <title>High frequency of phylogenetically diverse reductive dehalogenase-homologous genes in deep subseafloor sedimentary metagenomes.</title>
        <authorList>
            <person name="Kawai M."/>
            <person name="Futagami T."/>
            <person name="Toyoda A."/>
            <person name="Takaki Y."/>
            <person name="Nishi S."/>
            <person name="Hori S."/>
            <person name="Arai W."/>
            <person name="Tsubouchi T."/>
            <person name="Morono Y."/>
            <person name="Uchiyama I."/>
            <person name="Ito T."/>
            <person name="Fujiyama A."/>
            <person name="Inagaki F."/>
            <person name="Takami H."/>
        </authorList>
    </citation>
    <scope>NUCLEOTIDE SEQUENCE</scope>
    <source>
        <strain evidence="1">Expedition CK06-06</strain>
    </source>
</reference>
<accession>X1KNR5</accession>
<dbReference type="AlphaFoldDB" id="X1KNR5"/>
<name>X1KNR5_9ZZZZ</name>
<dbReference type="EMBL" id="BARV01003561">
    <property type="protein sequence ID" value="GAI08717.1"/>
    <property type="molecule type" value="Genomic_DNA"/>
</dbReference>